<evidence type="ECO:0000313" key="1">
    <source>
        <dbReference type="EMBL" id="RMI33616.1"/>
    </source>
</evidence>
<reference evidence="1 2" key="1">
    <citation type="submission" date="2018-10" db="EMBL/GenBank/DDBJ databases">
        <title>Isolation from cow dung.</title>
        <authorList>
            <person name="Ling L."/>
        </authorList>
    </citation>
    <scope>NUCLEOTIDE SEQUENCE [LARGE SCALE GENOMIC DNA]</scope>
    <source>
        <strain evidence="1 2">NEAU-LL90</strain>
    </source>
</reference>
<keyword evidence="2" id="KW-1185">Reference proteome</keyword>
<dbReference type="AlphaFoldDB" id="A0A3M2L974"/>
<dbReference type="Proteomes" id="UP000279275">
    <property type="component" value="Unassembled WGS sequence"/>
</dbReference>
<organism evidence="1 2">
    <name type="scientific">Nocardia stercoris</name>
    <dbReference type="NCBI Taxonomy" id="2483361"/>
    <lineage>
        <taxon>Bacteria</taxon>
        <taxon>Bacillati</taxon>
        <taxon>Actinomycetota</taxon>
        <taxon>Actinomycetes</taxon>
        <taxon>Mycobacteriales</taxon>
        <taxon>Nocardiaceae</taxon>
        <taxon>Nocardia</taxon>
    </lineage>
</organism>
<dbReference type="EMBL" id="RFFH01000003">
    <property type="protein sequence ID" value="RMI33616.1"/>
    <property type="molecule type" value="Genomic_DNA"/>
</dbReference>
<gene>
    <name evidence="1" type="ORF">EBN03_10985</name>
</gene>
<sequence>MSSILYPSAGTASASTNSRYGLFPTAAVKIVIGKSAGFDGVAMWRIGLSWARFNAGRHPAPITRRRRR</sequence>
<name>A0A3M2L974_9NOCA</name>
<evidence type="ECO:0000313" key="2">
    <source>
        <dbReference type="Proteomes" id="UP000279275"/>
    </source>
</evidence>
<comment type="caution">
    <text evidence="1">The sequence shown here is derived from an EMBL/GenBank/DDBJ whole genome shotgun (WGS) entry which is preliminary data.</text>
</comment>
<protein>
    <submittedName>
        <fullName evidence="1">Uncharacterized protein</fullName>
    </submittedName>
</protein>
<accession>A0A3M2L974</accession>
<proteinExistence type="predicted"/>